<dbReference type="Proteomes" id="UP001597110">
    <property type="component" value="Unassembled WGS sequence"/>
</dbReference>
<dbReference type="Gene3D" id="1.20.58.480">
    <property type="match status" value="1"/>
</dbReference>
<evidence type="ECO:0008006" key="3">
    <source>
        <dbReference type="Google" id="ProtNLM"/>
    </source>
</evidence>
<dbReference type="EMBL" id="JBHTIF010000001">
    <property type="protein sequence ID" value="MFD0725849.1"/>
    <property type="molecule type" value="Genomic_DNA"/>
</dbReference>
<name>A0ABW2YBC9_9GAMM</name>
<evidence type="ECO:0000313" key="2">
    <source>
        <dbReference type="Proteomes" id="UP001597110"/>
    </source>
</evidence>
<protein>
    <recommendedName>
        <fullName evidence="3">Tryptophan 2,3-dioxygenase</fullName>
    </recommendedName>
</protein>
<sequence length="447" mass="50323">MDATKDRLGRIHHARVHACWQFQGRNSVSMDETNNVARASGAIDAWIGNDGSGLFPYDAVIRAYHEMGKHFVPDTLLERLDDARSLITKQAQTEQALKVFLDVALDKYDSRYEYVTYLAISVLSIDAGGARGDTRWNSLEKRDRLFLHLICDMLRFELLMIDGADKALQQLPPDPKVSQRRCASALRALKPVIERIGLDFSQADDDPIGMARNLCRIVANRTERHEQELLARSILPVYVVHDEYMFIRVLQSFELTFCWIAGRLMKALECFDDSPKDAGILIKQADGVLAETTMLFSLLSTMQRESFQTFRAFTEGASAIQSRNYKLVESLCRVPEESRLHSIAYSSVPEVQQKVIAGVSTLDDAYKTLDKRIGNAQRTELTQAMADFAKSIKQWRSTHYGIAIKMLGENTGTGYTEGTPYLDAVRTIPVFPSIDGVAHTKEIEEVS</sequence>
<dbReference type="InterPro" id="IPR004981">
    <property type="entry name" value="Trp_2_3_dOase"/>
</dbReference>
<dbReference type="PANTHER" id="PTHR10138:SF0">
    <property type="entry name" value="TRYPTOPHAN 2,3-DIOXYGENASE"/>
    <property type="match status" value="1"/>
</dbReference>
<dbReference type="PANTHER" id="PTHR10138">
    <property type="entry name" value="TRYPTOPHAN 2,3-DIOXYGENASE"/>
    <property type="match status" value="1"/>
</dbReference>
<reference evidence="2" key="1">
    <citation type="journal article" date="2019" name="Int. J. Syst. Evol. Microbiol.">
        <title>The Global Catalogue of Microorganisms (GCM) 10K type strain sequencing project: providing services to taxonomists for standard genome sequencing and annotation.</title>
        <authorList>
            <consortium name="The Broad Institute Genomics Platform"/>
            <consortium name="The Broad Institute Genome Sequencing Center for Infectious Disease"/>
            <person name="Wu L."/>
            <person name="Ma J."/>
        </authorList>
    </citation>
    <scope>NUCLEOTIDE SEQUENCE [LARGE SCALE GENOMIC DNA]</scope>
    <source>
        <strain evidence="2">CCUG 55585</strain>
    </source>
</reference>
<dbReference type="InterPro" id="IPR037217">
    <property type="entry name" value="Trp/Indoleamine_2_3_dOase-like"/>
</dbReference>
<proteinExistence type="predicted"/>
<gene>
    <name evidence="1" type="ORF">ACFQ0E_09590</name>
</gene>
<keyword evidence="2" id="KW-1185">Reference proteome</keyword>
<comment type="caution">
    <text evidence="1">The sequence shown here is derived from an EMBL/GenBank/DDBJ whole genome shotgun (WGS) entry which is preliminary data.</text>
</comment>
<accession>A0ABW2YBC9</accession>
<evidence type="ECO:0000313" key="1">
    <source>
        <dbReference type="EMBL" id="MFD0725849.1"/>
    </source>
</evidence>
<dbReference type="SUPFAM" id="SSF140959">
    <property type="entry name" value="Indolic compounds 2,3-dioxygenase-like"/>
    <property type="match status" value="1"/>
</dbReference>
<organism evidence="1 2">
    <name type="scientific">Lysobacter brunescens</name>
    <dbReference type="NCBI Taxonomy" id="262323"/>
    <lineage>
        <taxon>Bacteria</taxon>
        <taxon>Pseudomonadati</taxon>
        <taxon>Pseudomonadota</taxon>
        <taxon>Gammaproteobacteria</taxon>
        <taxon>Lysobacterales</taxon>
        <taxon>Lysobacteraceae</taxon>
        <taxon>Lysobacter</taxon>
    </lineage>
</organism>